<dbReference type="Proteomes" id="UP000239800">
    <property type="component" value="Unassembled WGS sequence"/>
</dbReference>
<dbReference type="InterPro" id="IPR001789">
    <property type="entry name" value="Sig_transdc_resp-reg_receiver"/>
</dbReference>
<evidence type="ECO:0000313" key="6">
    <source>
        <dbReference type="EMBL" id="PQB05173.1"/>
    </source>
</evidence>
<evidence type="ECO:0000313" key="7">
    <source>
        <dbReference type="Proteomes" id="UP000239800"/>
    </source>
</evidence>
<dbReference type="InterPro" id="IPR058245">
    <property type="entry name" value="NreC/VraR/RcsB-like_REC"/>
</dbReference>
<dbReference type="CDD" id="cd17535">
    <property type="entry name" value="REC_NarL-like"/>
    <property type="match status" value="1"/>
</dbReference>
<proteinExistence type="predicted"/>
<dbReference type="SUPFAM" id="SSF52172">
    <property type="entry name" value="CheY-like"/>
    <property type="match status" value="1"/>
</dbReference>
<dbReference type="InterPro" id="IPR016032">
    <property type="entry name" value="Sig_transdc_resp-reg_C-effctor"/>
</dbReference>
<dbReference type="AlphaFoldDB" id="A0A2S7KRJ0"/>
<dbReference type="GO" id="GO:0006355">
    <property type="term" value="P:regulation of DNA-templated transcription"/>
    <property type="evidence" value="ECO:0007669"/>
    <property type="project" value="InterPro"/>
</dbReference>
<keyword evidence="7" id="KW-1185">Reference proteome</keyword>
<dbReference type="SUPFAM" id="SSF46894">
    <property type="entry name" value="C-terminal effector domain of the bipartite response regulators"/>
    <property type="match status" value="1"/>
</dbReference>
<dbReference type="OrthoDB" id="1013073at2"/>
<feature type="modified residue" description="4-aspartylphosphate" evidence="3">
    <location>
        <position position="57"/>
    </location>
</feature>
<dbReference type="PROSITE" id="PS50043">
    <property type="entry name" value="HTH_LUXR_2"/>
    <property type="match status" value="1"/>
</dbReference>
<dbReference type="CDD" id="cd06170">
    <property type="entry name" value="LuxR_C_like"/>
    <property type="match status" value="1"/>
</dbReference>
<name>A0A2S7KRJ0_9FLAO</name>
<evidence type="ECO:0000256" key="1">
    <source>
        <dbReference type="ARBA" id="ARBA00022553"/>
    </source>
</evidence>
<keyword evidence="1 3" id="KW-0597">Phosphoprotein</keyword>
<dbReference type="PANTHER" id="PTHR43214">
    <property type="entry name" value="TWO-COMPONENT RESPONSE REGULATOR"/>
    <property type="match status" value="1"/>
</dbReference>
<dbReference type="RefSeq" id="WP_104813107.1">
    <property type="nucleotide sequence ID" value="NZ_MQUB01000001.1"/>
</dbReference>
<dbReference type="InterPro" id="IPR000792">
    <property type="entry name" value="Tscrpt_reg_LuxR_C"/>
</dbReference>
<dbReference type="GO" id="GO:0000160">
    <property type="term" value="P:phosphorelay signal transduction system"/>
    <property type="evidence" value="ECO:0007669"/>
    <property type="project" value="InterPro"/>
</dbReference>
<dbReference type="Gene3D" id="3.40.50.2300">
    <property type="match status" value="1"/>
</dbReference>
<keyword evidence="2" id="KW-0238">DNA-binding</keyword>
<feature type="domain" description="HTH luxR-type" evidence="4">
    <location>
        <begin position="148"/>
        <end position="213"/>
    </location>
</feature>
<gene>
    <name evidence="6" type="ORF">BST85_09970</name>
</gene>
<protein>
    <recommendedName>
        <fullName evidence="8">DNA-binding response regulator</fullName>
    </recommendedName>
</protein>
<dbReference type="InterPro" id="IPR039420">
    <property type="entry name" value="WalR-like"/>
</dbReference>
<reference evidence="6 7" key="1">
    <citation type="submission" date="2016-11" db="EMBL/GenBank/DDBJ databases">
        <title>Trade-off between light-utilization and light-protection in marine flavobacteria.</title>
        <authorList>
            <person name="Kumagai Y."/>
        </authorList>
    </citation>
    <scope>NUCLEOTIDE SEQUENCE [LARGE SCALE GENOMIC DNA]</scope>
    <source>
        <strain evidence="6 7">NBRC 107741</strain>
    </source>
</reference>
<feature type="domain" description="Response regulatory" evidence="5">
    <location>
        <begin position="6"/>
        <end position="122"/>
    </location>
</feature>
<evidence type="ECO:0000256" key="2">
    <source>
        <dbReference type="ARBA" id="ARBA00023125"/>
    </source>
</evidence>
<organism evidence="6 7">
    <name type="scientific">Aureitalea marina</name>
    <dbReference type="NCBI Taxonomy" id="930804"/>
    <lineage>
        <taxon>Bacteria</taxon>
        <taxon>Pseudomonadati</taxon>
        <taxon>Bacteroidota</taxon>
        <taxon>Flavobacteriia</taxon>
        <taxon>Flavobacteriales</taxon>
        <taxon>Flavobacteriaceae</taxon>
        <taxon>Aureitalea</taxon>
    </lineage>
</organism>
<dbReference type="PANTHER" id="PTHR43214:SF43">
    <property type="entry name" value="TWO-COMPONENT RESPONSE REGULATOR"/>
    <property type="match status" value="1"/>
</dbReference>
<dbReference type="InterPro" id="IPR011006">
    <property type="entry name" value="CheY-like_superfamily"/>
</dbReference>
<dbReference type="GO" id="GO:0003677">
    <property type="term" value="F:DNA binding"/>
    <property type="evidence" value="ECO:0007669"/>
    <property type="project" value="UniProtKB-KW"/>
</dbReference>
<dbReference type="Pfam" id="PF00196">
    <property type="entry name" value="GerE"/>
    <property type="match status" value="1"/>
</dbReference>
<comment type="caution">
    <text evidence="6">The sequence shown here is derived from an EMBL/GenBank/DDBJ whole genome shotgun (WGS) entry which is preliminary data.</text>
</comment>
<dbReference type="PROSITE" id="PS50110">
    <property type="entry name" value="RESPONSE_REGULATORY"/>
    <property type="match status" value="1"/>
</dbReference>
<dbReference type="PRINTS" id="PR00038">
    <property type="entry name" value="HTHLUXR"/>
</dbReference>
<dbReference type="SMART" id="SM00421">
    <property type="entry name" value="HTH_LUXR"/>
    <property type="match status" value="1"/>
</dbReference>
<evidence type="ECO:0000259" key="5">
    <source>
        <dbReference type="PROSITE" id="PS50110"/>
    </source>
</evidence>
<sequence length="219" mass="23983">MTQIIEVLIAEDHPIFRRGLMEIIRKEPGINVVASLSNGMEVANVASKCKPDIVLLDIDMPLKSGLEVAAELQAAHTNAKVIFLTSNSSYAIFSEAIACGAKGYILKDNAIEDTVNCIKTVADGKMYITPSLSEFLVKQSTDSGHNSKTELTDKLTASEMRILQLVARQKTSKMIAESLFVSIKTVENHRSNICKKLGLSGANSLLKFVLLRPDLFQEE</sequence>
<evidence type="ECO:0000256" key="3">
    <source>
        <dbReference type="PROSITE-ProRule" id="PRU00169"/>
    </source>
</evidence>
<accession>A0A2S7KRJ0</accession>
<evidence type="ECO:0008006" key="8">
    <source>
        <dbReference type="Google" id="ProtNLM"/>
    </source>
</evidence>
<dbReference type="SMART" id="SM00448">
    <property type="entry name" value="REC"/>
    <property type="match status" value="1"/>
</dbReference>
<dbReference type="EMBL" id="MQUB01000001">
    <property type="protein sequence ID" value="PQB05173.1"/>
    <property type="molecule type" value="Genomic_DNA"/>
</dbReference>
<dbReference type="Pfam" id="PF00072">
    <property type="entry name" value="Response_reg"/>
    <property type="match status" value="1"/>
</dbReference>
<evidence type="ECO:0000259" key="4">
    <source>
        <dbReference type="PROSITE" id="PS50043"/>
    </source>
</evidence>